<proteinExistence type="inferred from homology"/>
<dbReference type="GO" id="GO:0016020">
    <property type="term" value="C:membrane"/>
    <property type="evidence" value="ECO:0007669"/>
    <property type="project" value="TreeGrafter"/>
</dbReference>
<dbReference type="Gene3D" id="3.30.110.10">
    <property type="entry name" value="Translation initiation factor 3 (IF-3), C-terminal domain"/>
    <property type="match status" value="1"/>
</dbReference>
<dbReference type="GO" id="GO:0032790">
    <property type="term" value="P:ribosome disassembly"/>
    <property type="evidence" value="ECO:0007669"/>
    <property type="project" value="TreeGrafter"/>
</dbReference>
<dbReference type="FunFam" id="3.30.110.10:FF:000001">
    <property type="entry name" value="Translation initiation factor IF-3"/>
    <property type="match status" value="1"/>
</dbReference>
<dbReference type="InterPro" id="IPR001288">
    <property type="entry name" value="Translation_initiation_fac_3"/>
</dbReference>
<evidence type="ECO:0000256" key="1">
    <source>
        <dbReference type="ARBA" id="ARBA00005439"/>
    </source>
</evidence>
<dbReference type="PANTHER" id="PTHR10938:SF0">
    <property type="entry name" value="TRANSLATION INITIATION FACTOR IF-3, MITOCHONDRIAL"/>
    <property type="match status" value="1"/>
</dbReference>
<reference evidence="5" key="1">
    <citation type="journal article" date="2014" name="Front. Microbiol.">
        <title>High frequency of phylogenetically diverse reductive dehalogenase-homologous genes in deep subseafloor sedimentary metagenomes.</title>
        <authorList>
            <person name="Kawai M."/>
            <person name="Futagami T."/>
            <person name="Toyoda A."/>
            <person name="Takaki Y."/>
            <person name="Nishi S."/>
            <person name="Hori S."/>
            <person name="Arai W."/>
            <person name="Tsubouchi T."/>
            <person name="Morono Y."/>
            <person name="Uchiyama I."/>
            <person name="Ito T."/>
            <person name="Fujiyama A."/>
            <person name="Inagaki F."/>
            <person name="Takami H."/>
        </authorList>
    </citation>
    <scope>NUCLEOTIDE SEQUENCE</scope>
    <source>
        <strain evidence="5">Expedition CK06-06</strain>
    </source>
</reference>
<dbReference type="AlphaFoldDB" id="X0WKG7"/>
<dbReference type="InterPro" id="IPR036788">
    <property type="entry name" value="T_IF-3_C_sf"/>
</dbReference>
<organism evidence="5">
    <name type="scientific">marine sediment metagenome</name>
    <dbReference type="NCBI Taxonomy" id="412755"/>
    <lineage>
        <taxon>unclassified sequences</taxon>
        <taxon>metagenomes</taxon>
        <taxon>ecological metagenomes</taxon>
    </lineage>
</organism>
<feature type="non-terminal residue" evidence="5">
    <location>
        <position position="1"/>
    </location>
</feature>
<dbReference type="NCBIfam" id="TIGR00168">
    <property type="entry name" value="infC"/>
    <property type="match status" value="1"/>
</dbReference>
<evidence type="ECO:0000313" key="5">
    <source>
        <dbReference type="EMBL" id="GAG13191.1"/>
    </source>
</evidence>
<dbReference type="PANTHER" id="PTHR10938">
    <property type="entry name" value="TRANSLATION INITIATION FACTOR IF-3"/>
    <property type="match status" value="1"/>
</dbReference>
<feature type="domain" description="Translation initiation factor 3 C-terminal" evidence="4">
    <location>
        <begin position="18"/>
        <end position="100"/>
    </location>
</feature>
<name>X0WKG7_9ZZZZ</name>
<dbReference type="GO" id="GO:0005829">
    <property type="term" value="C:cytosol"/>
    <property type="evidence" value="ECO:0007669"/>
    <property type="project" value="TreeGrafter"/>
</dbReference>
<dbReference type="GO" id="GO:0043022">
    <property type="term" value="F:ribosome binding"/>
    <property type="evidence" value="ECO:0007669"/>
    <property type="project" value="TreeGrafter"/>
</dbReference>
<dbReference type="InterPro" id="IPR019815">
    <property type="entry name" value="Translation_initiation_fac_3_C"/>
</dbReference>
<evidence type="ECO:0000256" key="2">
    <source>
        <dbReference type="ARBA" id="ARBA00022540"/>
    </source>
</evidence>
<dbReference type="GO" id="GO:0003743">
    <property type="term" value="F:translation initiation factor activity"/>
    <property type="evidence" value="ECO:0007669"/>
    <property type="project" value="UniProtKB-KW"/>
</dbReference>
<dbReference type="Pfam" id="PF00707">
    <property type="entry name" value="IF3_C"/>
    <property type="match status" value="1"/>
</dbReference>
<sequence length="115" mass="13076">EQTRKERKARKSQRAGVLKEIRVRPRVKDHDVETKIKVARKLLEDGDKIRAFVVFRGREITHPELGVKVLQKIADDLKDVAALEGSPSLEGRIMSLVLSPLSVKQVKETKVEEKV</sequence>
<keyword evidence="2" id="KW-0396">Initiation factor</keyword>
<evidence type="ECO:0000256" key="3">
    <source>
        <dbReference type="ARBA" id="ARBA00022917"/>
    </source>
</evidence>
<dbReference type="EMBL" id="BARS01021003">
    <property type="protein sequence ID" value="GAG13191.1"/>
    <property type="molecule type" value="Genomic_DNA"/>
</dbReference>
<gene>
    <name evidence="5" type="ORF">S01H1_33801</name>
</gene>
<protein>
    <recommendedName>
        <fullName evidence="4">Translation initiation factor 3 C-terminal domain-containing protein</fullName>
    </recommendedName>
</protein>
<evidence type="ECO:0000259" key="4">
    <source>
        <dbReference type="Pfam" id="PF00707"/>
    </source>
</evidence>
<keyword evidence="3" id="KW-0648">Protein biosynthesis</keyword>
<dbReference type="SUPFAM" id="SSF55200">
    <property type="entry name" value="Translation initiation factor IF3, C-terminal domain"/>
    <property type="match status" value="1"/>
</dbReference>
<comment type="caution">
    <text evidence="5">The sequence shown here is derived from an EMBL/GenBank/DDBJ whole genome shotgun (WGS) entry which is preliminary data.</text>
</comment>
<comment type="similarity">
    <text evidence="1">Belongs to the IF-3 family.</text>
</comment>
<accession>X0WKG7</accession>